<feature type="region of interest" description="Disordered" evidence="1">
    <location>
        <begin position="1"/>
        <end position="27"/>
    </location>
</feature>
<evidence type="ECO:0000313" key="2">
    <source>
        <dbReference type="EMBL" id="RSM43147.1"/>
    </source>
</evidence>
<keyword evidence="3" id="KW-1185">Reference proteome</keyword>
<dbReference type="AlphaFoldDB" id="A0A428WJ87"/>
<reference evidence="2 3" key="1">
    <citation type="submission" date="2018-05" db="EMBL/GenBank/DDBJ databases">
        <title>Evolution of GPA BGCs.</title>
        <authorList>
            <person name="Waglechner N."/>
            <person name="Wright G.D."/>
        </authorList>
    </citation>
    <scope>NUCLEOTIDE SEQUENCE [LARGE SCALE GENOMIC DNA]</scope>
    <source>
        <strain evidence="2 3">DSM 5908</strain>
    </source>
</reference>
<gene>
    <name evidence="2" type="ORF">DMA12_19545</name>
</gene>
<comment type="caution">
    <text evidence="2">The sequence shown here is derived from an EMBL/GenBank/DDBJ whole genome shotgun (WGS) entry which is preliminary data.</text>
</comment>
<name>A0A428WJ87_AMYBA</name>
<proteinExistence type="predicted"/>
<accession>A0A428WJ87</accession>
<dbReference type="Proteomes" id="UP000286716">
    <property type="component" value="Unassembled WGS sequence"/>
</dbReference>
<protein>
    <submittedName>
        <fullName evidence="2">Uncharacterized protein</fullName>
    </submittedName>
</protein>
<dbReference type="RefSeq" id="WP_020640022.1">
    <property type="nucleotide sequence ID" value="NZ_QHHU01000026.1"/>
</dbReference>
<evidence type="ECO:0000313" key="3">
    <source>
        <dbReference type="Proteomes" id="UP000286716"/>
    </source>
</evidence>
<evidence type="ECO:0000256" key="1">
    <source>
        <dbReference type="SAM" id="MobiDB-lite"/>
    </source>
</evidence>
<sequence length="73" mass="6866">MSEGDAELGGDGGSGLSGSEQDAGVGDLFAGQGARAAADAASGAGGAETFAGAFDDLLMAANTVSGNDEDQLL</sequence>
<dbReference type="EMBL" id="QHHU01000026">
    <property type="protein sequence ID" value="RSM43147.1"/>
    <property type="molecule type" value="Genomic_DNA"/>
</dbReference>
<organism evidence="2 3">
    <name type="scientific">Amycolatopsis balhimycina DSM 5908</name>
    <dbReference type="NCBI Taxonomy" id="1081091"/>
    <lineage>
        <taxon>Bacteria</taxon>
        <taxon>Bacillati</taxon>
        <taxon>Actinomycetota</taxon>
        <taxon>Actinomycetes</taxon>
        <taxon>Pseudonocardiales</taxon>
        <taxon>Pseudonocardiaceae</taxon>
        <taxon>Amycolatopsis</taxon>
    </lineage>
</organism>